<reference evidence="1 2" key="1">
    <citation type="submission" date="2010-12" db="EMBL/GenBank/DDBJ databases">
        <authorList>
            <person name="Muzny D."/>
            <person name="Qin X."/>
            <person name="Deng J."/>
            <person name="Jiang H."/>
            <person name="Liu Y."/>
            <person name="Qu J."/>
            <person name="Song X.-Z."/>
            <person name="Zhang L."/>
            <person name="Thornton R."/>
            <person name="Coyle M."/>
            <person name="Francisco L."/>
            <person name="Jackson L."/>
            <person name="Javaid M."/>
            <person name="Korchina V."/>
            <person name="Kovar C."/>
            <person name="Mata R."/>
            <person name="Mathew T."/>
            <person name="Ngo R."/>
            <person name="Nguyen L."/>
            <person name="Nguyen N."/>
            <person name="Okwuonu G."/>
            <person name="Ongeri F."/>
            <person name="Pham C."/>
            <person name="Simmons D."/>
            <person name="Wilczek-Boney K."/>
            <person name="Hale W."/>
            <person name="Jakkamsetti A."/>
            <person name="Pham P."/>
            <person name="Ruth R."/>
            <person name="San Lucas F."/>
            <person name="Warren J."/>
            <person name="Zhang J."/>
            <person name="Zhao Z."/>
            <person name="Zhou C."/>
            <person name="Zhu D."/>
            <person name="Lee S."/>
            <person name="Bess C."/>
            <person name="Blankenburg K."/>
            <person name="Forbes L."/>
            <person name="Fu Q."/>
            <person name="Gubbala S."/>
            <person name="Hirani K."/>
            <person name="Jayaseelan J.C."/>
            <person name="Lara F."/>
            <person name="Munidasa M."/>
            <person name="Palculict T."/>
            <person name="Patil S."/>
            <person name="Pu L.-L."/>
            <person name="Saada N."/>
            <person name="Tang L."/>
            <person name="Weissenberger G."/>
            <person name="Zhu Y."/>
            <person name="Hemphill L."/>
            <person name="Shang Y."/>
            <person name="Youmans B."/>
            <person name="Ayvaz T."/>
            <person name="Ross M."/>
            <person name="Santibanez J."/>
            <person name="Aqrawi P."/>
            <person name="Gross S."/>
            <person name="Joshi V."/>
            <person name="Fowler G."/>
            <person name="Nazareth L."/>
            <person name="Reid J."/>
            <person name="Worley K."/>
            <person name="Petrosino J."/>
            <person name="Highlander S."/>
            <person name="Gibbs R."/>
        </authorList>
    </citation>
    <scope>NUCLEOTIDE SEQUENCE [LARGE SCALE GENOMIC DNA]</scope>
    <source>
        <strain evidence="1 2">ATCC 23263</strain>
    </source>
</reference>
<keyword evidence="2" id="KW-1185">Reference proteome</keyword>
<evidence type="ECO:0000313" key="2">
    <source>
        <dbReference type="Proteomes" id="UP000004754"/>
    </source>
</evidence>
<comment type="caution">
    <text evidence="1">The sequence shown here is derived from an EMBL/GenBank/DDBJ whole genome shotgun (WGS) entry which is preliminary data.</text>
</comment>
<dbReference type="EMBL" id="AEQN01000003">
    <property type="protein sequence ID" value="EFV02881.1"/>
    <property type="molecule type" value="Genomic_DNA"/>
</dbReference>
<evidence type="ECO:0000313" key="1">
    <source>
        <dbReference type="EMBL" id="EFV02881.1"/>
    </source>
</evidence>
<gene>
    <name evidence="1" type="ORF">HMP0721_0078</name>
</gene>
<dbReference type="Proteomes" id="UP000004754">
    <property type="component" value="Unassembled WGS sequence"/>
</dbReference>
<dbReference type="HOGENOM" id="CLU_3026204_0_0_9"/>
<dbReference type="STRING" id="887929.HMP0721_0078"/>
<proteinExistence type="predicted"/>
<sequence length="55" mass="6677">MEIISMDTDSLKKIIENKVKYKYLYEVFDKYHEMPLDTVDWHDGMIKEATEEYKA</sequence>
<dbReference type="AlphaFoldDB" id="E6MDJ6"/>
<name>E6MDJ6_9FIRM</name>
<accession>E6MDJ6</accession>
<organism evidence="1 2">
    <name type="scientific">Pseudoramibacter alactolyticus ATCC 23263</name>
    <dbReference type="NCBI Taxonomy" id="887929"/>
    <lineage>
        <taxon>Bacteria</taxon>
        <taxon>Bacillati</taxon>
        <taxon>Bacillota</taxon>
        <taxon>Clostridia</taxon>
        <taxon>Eubacteriales</taxon>
        <taxon>Eubacteriaceae</taxon>
        <taxon>Pseudoramibacter</taxon>
    </lineage>
</organism>
<protein>
    <submittedName>
        <fullName evidence="1">Uncharacterized protein</fullName>
    </submittedName>
</protein>